<gene>
    <name evidence="1" type="ORF">MGWOODY_Tha2673</name>
</gene>
<dbReference type="InterPro" id="IPR016876">
    <property type="entry name" value="UCP028234"/>
</dbReference>
<dbReference type="FunFam" id="3.40.50.150:FF:000442">
    <property type="entry name" value="tRNA (Adenine22-N1)-methyltransferase TrmK"/>
    <property type="match status" value="1"/>
</dbReference>
<dbReference type="PANTHER" id="PTHR38451:SF1">
    <property type="entry name" value="TRNA (ADENINE(22)-N(1))-METHYLTRANSFERASE"/>
    <property type="match status" value="1"/>
</dbReference>
<evidence type="ECO:0000313" key="1">
    <source>
        <dbReference type="EMBL" id="CUS42700.1"/>
    </source>
</evidence>
<reference evidence="1" key="1">
    <citation type="submission" date="2015-10" db="EMBL/GenBank/DDBJ databases">
        <authorList>
            <person name="Gilbert D.G."/>
        </authorList>
    </citation>
    <scope>NUCLEOTIDE SEQUENCE</scope>
</reference>
<dbReference type="Pfam" id="PF12847">
    <property type="entry name" value="Methyltransf_18"/>
    <property type="match status" value="1"/>
</dbReference>
<evidence type="ECO:0008006" key="2">
    <source>
        <dbReference type="Google" id="ProtNLM"/>
    </source>
</evidence>
<dbReference type="InterPro" id="IPR029063">
    <property type="entry name" value="SAM-dependent_MTases_sf"/>
</dbReference>
<dbReference type="PANTHER" id="PTHR38451">
    <property type="entry name" value="TRNA (ADENINE(22)-N(1))-METHYLTRANSFERASE"/>
    <property type="match status" value="1"/>
</dbReference>
<sequence length="219" mass="25288">MVAADYQHIWDCCCDHGLLGASLLTKDRQHNTRATIHFVDIVPELMHTLSRKLNQFYPLEDYDWQTHCLDVTQLPLKDFQGKHLVIIAGVGGDLMMRFIDTIIKNHPNTDIDFLLCPVHHQFALRKLLRSYQFSLKQESLIEENKRFYEILLVSNQSNKNAEISPTGKAIWQADSKQQAVICQNYLEKTLAHYQRIELGGNNLASEATKAYKTQLFNDQ</sequence>
<dbReference type="Gene3D" id="3.40.50.150">
    <property type="entry name" value="Vaccinia Virus protein VP39"/>
    <property type="match status" value="1"/>
</dbReference>
<dbReference type="AlphaFoldDB" id="A0A160TDS7"/>
<name>A0A160TDS7_9ZZZZ</name>
<accession>A0A160TDS7</accession>
<proteinExistence type="predicted"/>
<organism evidence="1">
    <name type="scientific">hydrothermal vent metagenome</name>
    <dbReference type="NCBI Taxonomy" id="652676"/>
    <lineage>
        <taxon>unclassified sequences</taxon>
        <taxon>metagenomes</taxon>
        <taxon>ecological metagenomes</taxon>
    </lineage>
</organism>
<protein>
    <recommendedName>
        <fullName evidence="2">SAM-dependent methyltransferase</fullName>
    </recommendedName>
</protein>
<dbReference type="EMBL" id="CZQC01000069">
    <property type="protein sequence ID" value="CUS42700.1"/>
    <property type="molecule type" value="Genomic_DNA"/>
</dbReference>
<dbReference type="PIRSF" id="PIRSF028234">
    <property type="entry name" value="UCP028234"/>
    <property type="match status" value="1"/>
</dbReference>